<dbReference type="Pfam" id="PF01529">
    <property type="entry name" value="DHHC"/>
    <property type="match status" value="1"/>
</dbReference>
<dbReference type="EC" id="2.3.1.225" evidence="8"/>
<gene>
    <name evidence="10" type="ORF">CKAN_02373300</name>
</gene>
<dbReference type="GO" id="GO:0019706">
    <property type="term" value="F:protein-cysteine S-palmitoyltransferase activity"/>
    <property type="evidence" value="ECO:0007669"/>
    <property type="project" value="UniProtKB-EC"/>
</dbReference>
<dbReference type="InterPro" id="IPR001594">
    <property type="entry name" value="Palmitoyltrfase_DHHC"/>
</dbReference>
<comment type="caution">
    <text evidence="10">The sequence shown here is derived from an EMBL/GenBank/DDBJ whole genome shotgun (WGS) entry which is preliminary data.</text>
</comment>
<proteinExistence type="inferred from homology"/>
<dbReference type="STRING" id="337451.A0A443PUJ1"/>
<accession>A0A443PUJ1</accession>
<organism evidence="10 11">
    <name type="scientific">Cinnamomum micranthum f. kanehirae</name>
    <dbReference type="NCBI Taxonomy" id="337451"/>
    <lineage>
        <taxon>Eukaryota</taxon>
        <taxon>Viridiplantae</taxon>
        <taxon>Streptophyta</taxon>
        <taxon>Embryophyta</taxon>
        <taxon>Tracheophyta</taxon>
        <taxon>Spermatophyta</taxon>
        <taxon>Magnoliopsida</taxon>
        <taxon>Magnoliidae</taxon>
        <taxon>Laurales</taxon>
        <taxon>Lauraceae</taxon>
        <taxon>Cinnamomum</taxon>
    </lineage>
</organism>
<feature type="transmembrane region" description="Helical" evidence="8">
    <location>
        <begin position="84"/>
        <end position="102"/>
    </location>
</feature>
<dbReference type="AlphaFoldDB" id="A0A443PUJ1"/>
<dbReference type="InterPro" id="IPR039859">
    <property type="entry name" value="PFA4/ZDH16/20/ERF2-like"/>
</dbReference>
<evidence type="ECO:0000256" key="2">
    <source>
        <dbReference type="ARBA" id="ARBA00008574"/>
    </source>
</evidence>
<dbReference type="PANTHER" id="PTHR22883">
    <property type="entry name" value="ZINC FINGER DHHC DOMAIN CONTAINING PROTEIN"/>
    <property type="match status" value="1"/>
</dbReference>
<evidence type="ECO:0000256" key="4">
    <source>
        <dbReference type="ARBA" id="ARBA00022692"/>
    </source>
</evidence>
<evidence type="ECO:0000259" key="9">
    <source>
        <dbReference type="Pfam" id="PF01529"/>
    </source>
</evidence>
<comment type="domain">
    <text evidence="8">The DHHC domain is required for palmitoyltransferase activity.</text>
</comment>
<keyword evidence="7 8" id="KW-0012">Acyltransferase</keyword>
<name>A0A443PUJ1_9MAGN</name>
<dbReference type="EMBL" id="QPKB01000010">
    <property type="protein sequence ID" value="RWR94441.1"/>
    <property type="molecule type" value="Genomic_DNA"/>
</dbReference>
<feature type="transmembrane region" description="Helical" evidence="8">
    <location>
        <begin position="44"/>
        <end position="63"/>
    </location>
</feature>
<dbReference type="OrthoDB" id="9909019at2759"/>
<evidence type="ECO:0000256" key="6">
    <source>
        <dbReference type="ARBA" id="ARBA00023136"/>
    </source>
</evidence>
<dbReference type="Proteomes" id="UP000283530">
    <property type="component" value="Unassembled WGS sequence"/>
</dbReference>
<feature type="transmembrane region" description="Helical" evidence="8">
    <location>
        <begin position="12"/>
        <end position="32"/>
    </location>
</feature>
<evidence type="ECO:0000256" key="8">
    <source>
        <dbReference type="RuleBase" id="RU079119"/>
    </source>
</evidence>
<evidence type="ECO:0000256" key="7">
    <source>
        <dbReference type="ARBA" id="ARBA00023315"/>
    </source>
</evidence>
<evidence type="ECO:0000256" key="5">
    <source>
        <dbReference type="ARBA" id="ARBA00022989"/>
    </source>
</evidence>
<keyword evidence="5 8" id="KW-1133">Transmembrane helix</keyword>
<evidence type="ECO:0000256" key="3">
    <source>
        <dbReference type="ARBA" id="ARBA00022679"/>
    </source>
</evidence>
<keyword evidence="4 8" id="KW-0812">Transmembrane</keyword>
<evidence type="ECO:0000313" key="11">
    <source>
        <dbReference type="Proteomes" id="UP000283530"/>
    </source>
</evidence>
<keyword evidence="6 8" id="KW-0472">Membrane</keyword>
<keyword evidence="3 8" id="KW-0808">Transferase</keyword>
<dbReference type="GO" id="GO:0005794">
    <property type="term" value="C:Golgi apparatus"/>
    <property type="evidence" value="ECO:0007669"/>
    <property type="project" value="TreeGrafter"/>
</dbReference>
<comment type="subcellular location">
    <subcellularLocation>
        <location evidence="1">Membrane</location>
        <topology evidence="1">Multi-pass membrane protein</topology>
    </subcellularLocation>
</comment>
<protein>
    <recommendedName>
        <fullName evidence="8">S-acyltransferase</fullName>
        <ecNumber evidence="8">2.3.1.225</ecNumber>
    </recommendedName>
    <alternativeName>
        <fullName evidence="8">Palmitoyltransferase</fullName>
    </alternativeName>
</protein>
<dbReference type="PANTHER" id="PTHR22883:SF306">
    <property type="entry name" value="PROTEIN S-ACYLTRANSFERASE 18"/>
    <property type="match status" value="1"/>
</dbReference>
<keyword evidence="11" id="KW-1185">Reference proteome</keyword>
<dbReference type="GO" id="GO:0005783">
    <property type="term" value="C:endoplasmic reticulum"/>
    <property type="evidence" value="ECO:0007669"/>
    <property type="project" value="TreeGrafter"/>
</dbReference>
<evidence type="ECO:0000256" key="1">
    <source>
        <dbReference type="ARBA" id="ARBA00004141"/>
    </source>
</evidence>
<comment type="catalytic activity">
    <reaction evidence="8">
        <text>L-cysteinyl-[protein] + hexadecanoyl-CoA = S-hexadecanoyl-L-cysteinyl-[protein] + CoA</text>
        <dbReference type="Rhea" id="RHEA:36683"/>
        <dbReference type="Rhea" id="RHEA-COMP:10131"/>
        <dbReference type="Rhea" id="RHEA-COMP:11032"/>
        <dbReference type="ChEBI" id="CHEBI:29950"/>
        <dbReference type="ChEBI" id="CHEBI:57287"/>
        <dbReference type="ChEBI" id="CHEBI:57379"/>
        <dbReference type="ChEBI" id="CHEBI:74151"/>
        <dbReference type="EC" id="2.3.1.225"/>
    </reaction>
</comment>
<feature type="transmembrane region" description="Helical" evidence="8">
    <location>
        <begin position="198"/>
        <end position="225"/>
    </location>
</feature>
<dbReference type="GO" id="GO:0006612">
    <property type="term" value="P:protein targeting to membrane"/>
    <property type="evidence" value="ECO:0007669"/>
    <property type="project" value="TreeGrafter"/>
</dbReference>
<feature type="domain" description="Palmitoyltransferase DHHC" evidence="9">
    <location>
        <begin position="151"/>
        <end position="286"/>
    </location>
</feature>
<dbReference type="PROSITE" id="PS50216">
    <property type="entry name" value="DHHC"/>
    <property type="match status" value="1"/>
</dbReference>
<comment type="similarity">
    <text evidence="2 8">Belongs to the DHHC palmitoyltransferase family.</text>
</comment>
<reference evidence="10 11" key="1">
    <citation type="journal article" date="2019" name="Nat. Plants">
        <title>Stout camphor tree genome fills gaps in understanding of flowering plant genome evolution.</title>
        <authorList>
            <person name="Chaw S.M."/>
            <person name="Liu Y.C."/>
            <person name="Wu Y.W."/>
            <person name="Wang H.Y."/>
            <person name="Lin C.I."/>
            <person name="Wu C.S."/>
            <person name="Ke H.M."/>
            <person name="Chang L.Y."/>
            <person name="Hsu C.Y."/>
            <person name="Yang H.T."/>
            <person name="Sudianto E."/>
            <person name="Hsu M.H."/>
            <person name="Wu K.P."/>
            <person name="Wang L.N."/>
            <person name="Leebens-Mack J.H."/>
            <person name="Tsai I.J."/>
        </authorList>
    </citation>
    <scope>NUCLEOTIDE SEQUENCE [LARGE SCALE GENOMIC DNA]</scope>
    <source>
        <strain evidence="11">cv. Chaw 1501</strain>
        <tissue evidence="10">Young leaves</tissue>
    </source>
</reference>
<evidence type="ECO:0000313" key="10">
    <source>
        <dbReference type="EMBL" id="RWR94441.1"/>
    </source>
</evidence>
<feature type="transmembrane region" description="Helical" evidence="8">
    <location>
        <begin position="246"/>
        <end position="271"/>
    </location>
</feature>
<sequence>MRRHGWQFPLHPLQIVGMAVYSFLIVAFYAFLGPFLGNRVVENTVLALFSFAAFSVMLLYIRCTAIDPSDRTSKKKKRGTKAKGFLKLNYGFILSQMILRFFRRLEKKILRHYIRRRYLDPWKTSIQMEPLLPFPLVMKDDAIMPDLKDEDITFCPLCDFEVQKHSKHCRSCNRCVDGFDHHCRWLNNCIGKKNYTTFILLMFFVLLMLLVEGVTAISIFIRCFANGKGIEKELEQKLNIPFPRGVLAAISALLTLMTAYSLAALGQLFFFHVVLIRKGMRTYDYILAMKEENQSIEISDDSSSDESIDFNSPEKSTFASRFIGQGCKTDKSMKRLSIRVERESADPSSSNKKPNFRASIDPWKLIRLSKEKALMAAENARERIAKRAPMAEFEPSKTLEPLPSETKCGPSMNTGKENNAQASSPIVVSKAWLGGTPRLFSSPRRRFSGSPTAFTAVVPSPNQNYRSNFDLKLTGVSRELDTYISRQVLCSVLKKGEEEVSPR</sequence>
<dbReference type="GO" id="GO:0016020">
    <property type="term" value="C:membrane"/>
    <property type="evidence" value="ECO:0007669"/>
    <property type="project" value="UniProtKB-SubCell"/>
</dbReference>